<evidence type="ECO:0000313" key="2">
    <source>
        <dbReference type="EMBL" id="MTG90654.1"/>
    </source>
</evidence>
<dbReference type="PANTHER" id="PTHR40078">
    <property type="entry name" value="INTEGRAL MEMBRANE PROTEIN-RELATED"/>
    <property type="match status" value="1"/>
</dbReference>
<keyword evidence="1" id="KW-0472">Membrane</keyword>
<gene>
    <name evidence="2" type="ORF">GJV82_17180</name>
</gene>
<organism evidence="2 3">
    <name type="scientific">Cellulosimicrobium composti</name>
    <dbReference type="NCBI Taxonomy" id="2672572"/>
    <lineage>
        <taxon>Bacteria</taxon>
        <taxon>Bacillati</taxon>
        <taxon>Actinomycetota</taxon>
        <taxon>Actinomycetes</taxon>
        <taxon>Micrococcales</taxon>
        <taxon>Promicromonosporaceae</taxon>
        <taxon>Cellulosimicrobium</taxon>
    </lineage>
</organism>
<keyword evidence="1" id="KW-0812">Transmembrane</keyword>
<keyword evidence="1" id="KW-1133">Transmembrane helix</keyword>
<dbReference type="RefSeq" id="WP_155100070.1">
    <property type="nucleotide sequence ID" value="NZ_WMKA01000057.1"/>
</dbReference>
<sequence length="210" mass="21263">MSTTRRIVQLVAGLALFGASIALLVRAELGLFPWDVLHQGVARATGLPLGVVVILASVVVLALWVPLRQRPGLGTVANVVLVGVFVDLTLAVLPPVDALAPRIGLLVLGVVLNAAATGLYIGAGYGPGPRDGLMTGLAARGWPLGWSRLTVELAVLGVGLVLGGTVGVGSVVYALAVGPLVQPFLALFTVRAPHSADRAGSVPTPSGDPS</sequence>
<evidence type="ECO:0000256" key="1">
    <source>
        <dbReference type="SAM" id="Phobius"/>
    </source>
</evidence>
<accession>A0A6N7ZMB4</accession>
<feature type="transmembrane region" description="Helical" evidence="1">
    <location>
        <begin position="46"/>
        <end position="65"/>
    </location>
</feature>
<feature type="transmembrane region" description="Helical" evidence="1">
    <location>
        <begin position="105"/>
        <end position="125"/>
    </location>
</feature>
<proteinExistence type="predicted"/>
<comment type="caution">
    <text evidence="2">The sequence shown here is derived from an EMBL/GenBank/DDBJ whole genome shotgun (WGS) entry which is preliminary data.</text>
</comment>
<protein>
    <recommendedName>
        <fullName evidence="4">Membrane protein YczE</fullName>
    </recommendedName>
</protein>
<name>A0A6N7ZMB4_9MICO</name>
<dbReference type="PANTHER" id="PTHR40078:SF1">
    <property type="entry name" value="INTEGRAL MEMBRANE PROTEIN"/>
    <property type="match status" value="1"/>
</dbReference>
<dbReference type="EMBL" id="WMKA01000057">
    <property type="protein sequence ID" value="MTG90654.1"/>
    <property type="molecule type" value="Genomic_DNA"/>
</dbReference>
<evidence type="ECO:0000313" key="3">
    <source>
        <dbReference type="Proteomes" id="UP000440668"/>
    </source>
</evidence>
<evidence type="ECO:0008006" key="4">
    <source>
        <dbReference type="Google" id="ProtNLM"/>
    </source>
</evidence>
<dbReference type="AlphaFoldDB" id="A0A6N7ZMB4"/>
<reference evidence="2 3" key="1">
    <citation type="submission" date="2019-11" db="EMBL/GenBank/DDBJ databases">
        <title>Cellulosimicrobium composti sp. nov. isolated from a compost.</title>
        <authorList>
            <person name="Yang Y."/>
        </authorList>
    </citation>
    <scope>NUCLEOTIDE SEQUENCE [LARGE SCALE GENOMIC DNA]</scope>
    <source>
        <strain evidence="2 3">BIT-GX5</strain>
    </source>
</reference>
<dbReference type="Pfam" id="PF19700">
    <property type="entry name" value="DUF6198"/>
    <property type="match status" value="1"/>
</dbReference>
<feature type="transmembrane region" description="Helical" evidence="1">
    <location>
        <begin position="72"/>
        <end position="93"/>
    </location>
</feature>
<dbReference type="InterPro" id="IPR038750">
    <property type="entry name" value="YczE/YyaS-like"/>
</dbReference>
<dbReference type="Proteomes" id="UP000440668">
    <property type="component" value="Unassembled WGS sequence"/>
</dbReference>